<proteinExistence type="inferred from homology"/>
<comment type="similarity">
    <text evidence="2">Belongs to the zinc-containing alcohol dehydrogenase family.</text>
</comment>
<gene>
    <name evidence="8" type="ORF">DFJ64_3288</name>
</gene>
<dbReference type="Proteomes" id="UP000256485">
    <property type="component" value="Unassembled WGS sequence"/>
</dbReference>
<name>A0A3D9VCC3_THECX</name>
<sequence>MVSMRAVVYNGPRDVSVHDVPDPRLERPTDAVVKVTTSGICGSDVHIYTGRTTFEPGRWFGHENLGEVVEVGSAVQRVKVGDMVCVPMNVACGECDNCNQGMTHLCLRADPNPDAVGAVYGYADMGPWPGGQAEYLLVPWADFNCLRLPQDARNRENDYVMLADTWPVGYHATEMAGVKPGDTVVVYGAGPVGLLAAYSAVLKSASRVMVVDHHPDRLALAEKIGAIAIDDCKTSPVEEVLKLTDGVGADCGCECVGFRARDVAGNEQNSMTLNNLVASVRHGGAIGVVGYYPLHDLGARDELSREGQVAMNFGQFWRKAQRIMAGPCPVKRYNRSLCELLRNNQAHPAFLVSHELPLERAPEAYMHFASREHGWTKVVLKPAI</sequence>
<evidence type="ECO:0000256" key="5">
    <source>
        <dbReference type="ARBA" id="ARBA00023027"/>
    </source>
</evidence>
<feature type="domain" description="Alcohol dehydrogenase-like N-terminal" evidence="7">
    <location>
        <begin position="28"/>
        <end position="149"/>
    </location>
</feature>
<keyword evidence="9" id="KW-1185">Reference proteome</keyword>
<dbReference type="Gene3D" id="3.90.180.10">
    <property type="entry name" value="Medium-chain alcohol dehydrogenases, catalytic domain"/>
    <property type="match status" value="1"/>
</dbReference>
<evidence type="ECO:0000259" key="6">
    <source>
        <dbReference type="Pfam" id="PF00107"/>
    </source>
</evidence>
<evidence type="ECO:0000256" key="1">
    <source>
        <dbReference type="ARBA" id="ARBA00001947"/>
    </source>
</evidence>
<dbReference type="SUPFAM" id="SSF51735">
    <property type="entry name" value="NAD(P)-binding Rossmann-fold domains"/>
    <property type="match status" value="1"/>
</dbReference>
<dbReference type="PANTHER" id="PTHR42813:SF3">
    <property type="entry name" value="GLUTATHIONE-INDEPENDENT FORMALDEHYDE DEHYDROGENASE"/>
    <property type="match status" value="1"/>
</dbReference>
<evidence type="ECO:0000256" key="4">
    <source>
        <dbReference type="ARBA" id="ARBA00022833"/>
    </source>
</evidence>
<organism evidence="8 9">
    <name type="scientific">Thermasporomyces composti</name>
    <dbReference type="NCBI Taxonomy" id="696763"/>
    <lineage>
        <taxon>Bacteria</taxon>
        <taxon>Bacillati</taxon>
        <taxon>Actinomycetota</taxon>
        <taxon>Actinomycetes</taxon>
        <taxon>Propionibacteriales</taxon>
        <taxon>Nocardioidaceae</taxon>
        <taxon>Thermasporomyces</taxon>
    </lineage>
</organism>
<comment type="caution">
    <text evidence="8">The sequence shown here is derived from an EMBL/GenBank/DDBJ whole genome shotgun (WGS) entry which is preliminary data.</text>
</comment>
<accession>A0A3D9VCC3</accession>
<reference evidence="8 9" key="1">
    <citation type="submission" date="2018-08" db="EMBL/GenBank/DDBJ databases">
        <title>Sequencing the genomes of 1000 actinobacteria strains.</title>
        <authorList>
            <person name="Klenk H.-P."/>
        </authorList>
    </citation>
    <scope>NUCLEOTIDE SEQUENCE [LARGE SCALE GENOMIC DNA]</scope>
    <source>
        <strain evidence="8 9">DSM 22891</strain>
    </source>
</reference>
<dbReference type="PANTHER" id="PTHR42813">
    <property type="entry name" value="ZINC-TYPE ALCOHOL DEHYDROGENASE-LIKE"/>
    <property type="match status" value="1"/>
</dbReference>
<keyword evidence="3" id="KW-0479">Metal-binding</keyword>
<dbReference type="Pfam" id="PF08240">
    <property type="entry name" value="ADH_N"/>
    <property type="match status" value="1"/>
</dbReference>
<protein>
    <submittedName>
        <fullName evidence="8">Threonine dehydrogenase-like Zn-dependent dehydrogenase</fullName>
    </submittedName>
</protein>
<dbReference type="InterPro" id="IPR036291">
    <property type="entry name" value="NAD(P)-bd_dom_sf"/>
</dbReference>
<evidence type="ECO:0000313" key="8">
    <source>
        <dbReference type="EMBL" id="REF37830.1"/>
    </source>
</evidence>
<dbReference type="InterPro" id="IPR011032">
    <property type="entry name" value="GroES-like_sf"/>
</dbReference>
<evidence type="ECO:0000256" key="2">
    <source>
        <dbReference type="ARBA" id="ARBA00008072"/>
    </source>
</evidence>
<keyword evidence="5" id="KW-0520">NAD</keyword>
<evidence type="ECO:0000256" key="3">
    <source>
        <dbReference type="ARBA" id="ARBA00022723"/>
    </source>
</evidence>
<evidence type="ECO:0000259" key="7">
    <source>
        <dbReference type="Pfam" id="PF08240"/>
    </source>
</evidence>
<dbReference type="EMBL" id="QTUC01000001">
    <property type="protein sequence ID" value="REF37830.1"/>
    <property type="molecule type" value="Genomic_DNA"/>
</dbReference>
<dbReference type="CDD" id="cd08282">
    <property type="entry name" value="PFDH_like"/>
    <property type="match status" value="1"/>
</dbReference>
<dbReference type="Pfam" id="PF00107">
    <property type="entry name" value="ADH_zinc_N"/>
    <property type="match status" value="1"/>
</dbReference>
<feature type="domain" description="Alcohol dehydrogenase-like C-terminal" evidence="6">
    <location>
        <begin position="191"/>
        <end position="294"/>
    </location>
</feature>
<evidence type="ECO:0000313" key="9">
    <source>
        <dbReference type="Proteomes" id="UP000256485"/>
    </source>
</evidence>
<dbReference type="AlphaFoldDB" id="A0A3D9VCC3"/>
<dbReference type="Gene3D" id="3.40.50.720">
    <property type="entry name" value="NAD(P)-binding Rossmann-like Domain"/>
    <property type="match status" value="1"/>
</dbReference>
<dbReference type="SUPFAM" id="SSF50129">
    <property type="entry name" value="GroES-like"/>
    <property type="match status" value="1"/>
</dbReference>
<dbReference type="GO" id="GO:0046872">
    <property type="term" value="F:metal ion binding"/>
    <property type="evidence" value="ECO:0007669"/>
    <property type="project" value="UniProtKB-KW"/>
</dbReference>
<comment type="cofactor">
    <cofactor evidence="1">
        <name>Zn(2+)</name>
        <dbReference type="ChEBI" id="CHEBI:29105"/>
    </cofactor>
</comment>
<dbReference type="InterPro" id="IPR013149">
    <property type="entry name" value="ADH-like_C"/>
</dbReference>
<keyword evidence="4" id="KW-0862">Zinc</keyword>
<dbReference type="InterPro" id="IPR013154">
    <property type="entry name" value="ADH-like_N"/>
</dbReference>